<dbReference type="RefSeq" id="WP_131960820.1">
    <property type="nucleotide sequence ID" value="NZ_SMFL01000010.1"/>
</dbReference>
<dbReference type="Proteomes" id="UP000294850">
    <property type="component" value="Unassembled WGS sequence"/>
</dbReference>
<reference evidence="2 3" key="1">
    <citation type="submission" date="2019-03" db="EMBL/GenBank/DDBJ databases">
        <title>Dyadobacter AR-3-6 sp. nov., isolated from arctic soil.</title>
        <authorList>
            <person name="Chaudhary D.K."/>
        </authorList>
    </citation>
    <scope>NUCLEOTIDE SEQUENCE [LARGE SCALE GENOMIC DNA]</scope>
    <source>
        <strain evidence="2 3">AR-3-6</strain>
    </source>
</reference>
<proteinExistence type="predicted"/>
<feature type="chain" id="PRO_5020989203" description="Outer membrane protein beta-barrel domain-containing protein" evidence="1">
    <location>
        <begin position="21"/>
        <end position="227"/>
    </location>
</feature>
<name>A0A4R5DJE6_9BACT</name>
<accession>A0A4R5DJE6</accession>
<evidence type="ECO:0000313" key="2">
    <source>
        <dbReference type="EMBL" id="TDE12110.1"/>
    </source>
</evidence>
<evidence type="ECO:0000313" key="3">
    <source>
        <dbReference type="Proteomes" id="UP000294850"/>
    </source>
</evidence>
<dbReference type="EMBL" id="SMFL01000010">
    <property type="protein sequence ID" value="TDE12110.1"/>
    <property type="molecule type" value="Genomic_DNA"/>
</dbReference>
<dbReference type="AlphaFoldDB" id="A0A4R5DJE6"/>
<sequence>MTRKINFLILCLLASLSVCGQENKREWYLNASINAYVPGGNSDKSIFPVLGYNRNTSPKLLLGGVGTGASLWSPVSRDLSLKVYTNISKHTYWDEPLMIKDAGGASNGIYNGWSSDYVLGVGATIHYNLAGRLSVGAGAGTHVLIASLSGLPEIYGYGVEIEKSIVLNHYYKRILPVVPLEVSYKLRNALINLRYDLSPLNRLKGQLGKSKSERYGILALEVGFRLR</sequence>
<evidence type="ECO:0008006" key="4">
    <source>
        <dbReference type="Google" id="ProtNLM"/>
    </source>
</evidence>
<dbReference type="OrthoDB" id="951271at2"/>
<protein>
    <recommendedName>
        <fullName evidence="4">Outer membrane protein beta-barrel domain-containing protein</fullName>
    </recommendedName>
</protein>
<evidence type="ECO:0000256" key="1">
    <source>
        <dbReference type="SAM" id="SignalP"/>
    </source>
</evidence>
<keyword evidence="3" id="KW-1185">Reference proteome</keyword>
<comment type="caution">
    <text evidence="2">The sequence shown here is derived from an EMBL/GenBank/DDBJ whole genome shotgun (WGS) entry which is preliminary data.</text>
</comment>
<keyword evidence="1" id="KW-0732">Signal</keyword>
<feature type="signal peptide" evidence="1">
    <location>
        <begin position="1"/>
        <end position="20"/>
    </location>
</feature>
<organism evidence="2 3">
    <name type="scientific">Dyadobacter psychrotolerans</name>
    <dbReference type="NCBI Taxonomy" id="2541721"/>
    <lineage>
        <taxon>Bacteria</taxon>
        <taxon>Pseudomonadati</taxon>
        <taxon>Bacteroidota</taxon>
        <taxon>Cytophagia</taxon>
        <taxon>Cytophagales</taxon>
        <taxon>Spirosomataceae</taxon>
        <taxon>Dyadobacter</taxon>
    </lineage>
</organism>
<gene>
    <name evidence="2" type="ORF">E0F88_23995</name>
</gene>